<dbReference type="GO" id="GO:0003700">
    <property type="term" value="F:DNA-binding transcription factor activity"/>
    <property type="evidence" value="ECO:0007669"/>
    <property type="project" value="InterPro"/>
</dbReference>
<keyword evidence="2" id="KW-0805">Transcription regulation</keyword>
<sequence length="300" mass="32608">MIDVMAVRALVAVSQHGSVISAAESLGYSPSAISQQIKKLEKQAGGALLERHGRGVLLTERGLSMSEQGRRVLEELEQLEVTLLADPSKPSGPVRISAFSTACRGLVGPLIQKLEKEGSAIQLRVVGEDPEESVQRVASGEADLALVHNWNSVPLPIPEQLMVTELCQDRADVLVHRDHPLAQRGSVSAADLLDEWWMATPVGMICHEALMRMFSEMGILPKVRLFDPDFSTHIGLVELGVGVALVPRLGRAELPANVVALELREPAQRRDVKIIYRRSLSASPAINHLVSALKEIATTR</sequence>
<keyword evidence="4" id="KW-0804">Transcription</keyword>
<dbReference type="AlphaFoldDB" id="A0A0D4C375"/>
<dbReference type="OrthoDB" id="4131546at2"/>
<dbReference type="PANTHER" id="PTHR30346">
    <property type="entry name" value="TRANSCRIPTIONAL DUAL REGULATOR HCAR-RELATED"/>
    <property type="match status" value="1"/>
</dbReference>
<evidence type="ECO:0000313" key="6">
    <source>
        <dbReference type="EMBL" id="AJT43112.1"/>
    </source>
</evidence>
<keyword evidence="3" id="KW-0238">DNA-binding</keyword>
<dbReference type="PANTHER" id="PTHR30346:SF29">
    <property type="entry name" value="LYSR SUBSTRATE-BINDING"/>
    <property type="match status" value="1"/>
</dbReference>
<dbReference type="InterPro" id="IPR036390">
    <property type="entry name" value="WH_DNA-bd_sf"/>
</dbReference>
<evidence type="ECO:0000259" key="5">
    <source>
        <dbReference type="PROSITE" id="PS50931"/>
    </source>
</evidence>
<dbReference type="Pfam" id="PF03466">
    <property type="entry name" value="LysR_substrate"/>
    <property type="match status" value="1"/>
</dbReference>
<evidence type="ECO:0000256" key="3">
    <source>
        <dbReference type="ARBA" id="ARBA00023125"/>
    </source>
</evidence>
<dbReference type="STRING" id="1618207.UM93_12565"/>
<dbReference type="InterPro" id="IPR005119">
    <property type="entry name" value="LysR_subst-bd"/>
</dbReference>
<reference evidence="6 7" key="1">
    <citation type="journal article" date="2015" name="Genome Announc.">
        <title>Complete Genome Sequencing of Protease-Producing Novel Arthrobacter sp. Strain IHBB 11108 Using PacBio Single-Molecule Real-Time Sequencing Technology.</title>
        <authorList>
            <person name="Kiran S."/>
            <person name="Swarnkar M.K."/>
            <person name="Pal M."/>
            <person name="Thakur R."/>
            <person name="Tewari R."/>
            <person name="Singh A.K."/>
            <person name="Gulati A."/>
        </authorList>
    </citation>
    <scope>NUCLEOTIDE SEQUENCE [LARGE SCALE GENOMIC DNA]</scope>
    <source>
        <strain evidence="6 7">IHBB 11108</strain>
    </source>
</reference>
<name>A0A0D4C375_9MICC</name>
<dbReference type="Gene3D" id="3.40.190.10">
    <property type="entry name" value="Periplasmic binding protein-like II"/>
    <property type="match status" value="2"/>
</dbReference>
<dbReference type="SUPFAM" id="SSF46785">
    <property type="entry name" value="Winged helix' DNA-binding domain"/>
    <property type="match status" value="1"/>
</dbReference>
<dbReference type="InterPro" id="IPR000847">
    <property type="entry name" value="LysR_HTH_N"/>
</dbReference>
<dbReference type="PATRIC" id="fig|1618207.4.peg.2547"/>
<dbReference type="KEGG" id="ari:UM93_12565"/>
<keyword evidence="7" id="KW-1185">Reference proteome</keyword>
<dbReference type="GO" id="GO:0032993">
    <property type="term" value="C:protein-DNA complex"/>
    <property type="evidence" value="ECO:0007669"/>
    <property type="project" value="TreeGrafter"/>
</dbReference>
<dbReference type="Pfam" id="PF00126">
    <property type="entry name" value="HTH_1"/>
    <property type="match status" value="1"/>
</dbReference>
<dbReference type="PROSITE" id="PS50931">
    <property type="entry name" value="HTH_LYSR"/>
    <property type="match status" value="1"/>
</dbReference>
<organism evidence="6 7">
    <name type="scientific">Psychromicrobium lacuslunae</name>
    <dbReference type="NCBI Taxonomy" id="1618207"/>
    <lineage>
        <taxon>Bacteria</taxon>
        <taxon>Bacillati</taxon>
        <taxon>Actinomycetota</taxon>
        <taxon>Actinomycetes</taxon>
        <taxon>Micrococcales</taxon>
        <taxon>Micrococcaceae</taxon>
        <taxon>Psychromicrobium</taxon>
    </lineage>
</organism>
<dbReference type="Gene3D" id="1.10.10.10">
    <property type="entry name" value="Winged helix-like DNA-binding domain superfamily/Winged helix DNA-binding domain"/>
    <property type="match status" value="1"/>
</dbReference>
<evidence type="ECO:0000313" key="7">
    <source>
        <dbReference type="Proteomes" id="UP000061839"/>
    </source>
</evidence>
<protein>
    <submittedName>
        <fullName evidence="6">LysR family transcriptional regulator</fullName>
    </submittedName>
</protein>
<gene>
    <name evidence="6" type="ORF">UM93_12565</name>
</gene>
<dbReference type="FunFam" id="1.10.10.10:FF:000001">
    <property type="entry name" value="LysR family transcriptional regulator"/>
    <property type="match status" value="1"/>
</dbReference>
<dbReference type="InterPro" id="IPR036388">
    <property type="entry name" value="WH-like_DNA-bd_sf"/>
</dbReference>
<dbReference type="HOGENOM" id="CLU_039613_6_0_11"/>
<evidence type="ECO:0000256" key="2">
    <source>
        <dbReference type="ARBA" id="ARBA00023015"/>
    </source>
</evidence>
<dbReference type="EMBL" id="CP011005">
    <property type="protein sequence ID" value="AJT43112.1"/>
    <property type="molecule type" value="Genomic_DNA"/>
</dbReference>
<evidence type="ECO:0000256" key="4">
    <source>
        <dbReference type="ARBA" id="ARBA00023163"/>
    </source>
</evidence>
<dbReference type="SUPFAM" id="SSF53850">
    <property type="entry name" value="Periplasmic binding protein-like II"/>
    <property type="match status" value="1"/>
</dbReference>
<dbReference type="CDD" id="cd08423">
    <property type="entry name" value="PBP2_LTTR_like_6"/>
    <property type="match status" value="1"/>
</dbReference>
<comment type="similarity">
    <text evidence="1">Belongs to the LysR transcriptional regulatory family.</text>
</comment>
<proteinExistence type="inferred from homology"/>
<accession>A0A0D4C375</accession>
<feature type="domain" description="HTH lysR-type" evidence="5">
    <location>
        <begin position="2"/>
        <end position="59"/>
    </location>
</feature>
<dbReference type="Proteomes" id="UP000061839">
    <property type="component" value="Chromosome"/>
</dbReference>
<evidence type="ECO:0000256" key="1">
    <source>
        <dbReference type="ARBA" id="ARBA00009437"/>
    </source>
</evidence>
<dbReference type="GO" id="GO:0003677">
    <property type="term" value="F:DNA binding"/>
    <property type="evidence" value="ECO:0007669"/>
    <property type="project" value="UniProtKB-KW"/>
</dbReference>